<dbReference type="PANTHER" id="PTHR43311:SF1">
    <property type="entry name" value="GLUTAMYL-Q TRNA(ASP) SYNTHETASE"/>
    <property type="match status" value="1"/>
</dbReference>
<keyword evidence="6 7" id="KW-0030">Aminoacyl-tRNA synthetase</keyword>
<keyword evidence="3 7" id="KW-0547">Nucleotide-binding</keyword>
<dbReference type="InterPro" id="IPR049940">
    <property type="entry name" value="GluQ/Sye"/>
</dbReference>
<feature type="domain" description="Glutamyl/glutaminyl-tRNA synthetase class Ib catalytic" evidence="8">
    <location>
        <begin position="3"/>
        <end position="270"/>
    </location>
</feature>
<evidence type="ECO:0000256" key="7">
    <source>
        <dbReference type="RuleBase" id="RU363037"/>
    </source>
</evidence>
<dbReference type="EMBL" id="PVTP01000014">
    <property type="protein sequence ID" value="PRY75022.1"/>
    <property type="molecule type" value="Genomic_DNA"/>
</dbReference>
<dbReference type="PROSITE" id="PS00178">
    <property type="entry name" value="AA_TRNA_LIGASE_I"/>
    <property type="match status" value="1"/>
</dbReference>
<dbReference type="InterPro" id="IPR001412">
    <property type="entry name" value="aa-tRNA-synth_I_CS"/>
</dbReference>
<evidence type="ECO:0000313" key="10">
    <source>
        <dbReference type="Proteomes" id="UP000238007"/>
    </source>
</evidence>
<comment type="caution">
    <text evidence="9">The sequence shown here is derived from an EMBL/GenBank/DDBJ whole genome shotgun (WGS) entry which is preliminary data.</text>
</comment>
<dbReference type="Proteomes" id="UP000238007">
    <property type="component" value="Unassembled WGS sequence"/>
</dbReference>
<keyword evidence="5 7" id="KW-0067">ATP-binding</keyword>
<keyword evidence="1 7" id="KW-0436">Ligase</keyword>
<accession>A0A2T0VUF6</accession>
<proteinExistence type="inferred from homology"/>
<evidence type="ECO:0000256" key="1">
    <source>
        <dbReference type="ARBA" id="ARBA00022598"/>
    </source>
</evidence>
<protein>
    <submittedName>
        <fullName evidence="9">Glutamyl-Q tRNA(Asp) synthetase</fullName>
    </submittedName>
</protein>
<dbReference type="PRINTS" id="PR00987">
    <property type="entry name" value="TRNASYNTHGLU"/>
</dbReference>
<evidence type="ECO:0000256" key="3">
    <source>
        <dbReference type="ARBA" id="ARBA00022741"/>
    </source>
</evidence>
<keyword evidence="4" id="KW-0862">Zinc</keyword>
<dbReference type="GO" id="GO:0006424">
    <property type="term" value="P:glutamyl-tRNA aminoacylation"/>
    <property type="evidence" value="ECO:0007669"/>
    <property type="project" value="TreeGrafter"/>
</dbReference>
<dbReference type="RefSeq" id="WP_106359052.1">
    <property type="nucleotide sequence ID" value="NZ_PVTP01000014.1"/>
</dbReference>
<dbReference type="InterPro" id="IPR000924">
    <property type="entry name" value="Glu/Gln-tRNA-synth"/>
</dbReference>
<organism evidence="9 10">
    <name type="scientific">Yoonia maritima</name>
    <dbReference type="NCBI Taxonomy" id="1435347"/>
    <lineage>
        <taxon>Bacteria</taxon>
        <taxon>Pseudomonadati</taxon>
        <taxon>Pseudomonadota</taxon>
        <taxon>Alphaproteobacteria</taxon>
        <taxon>Rhodobacterales</taxon>
        <taxon>Paracoccaceae</taxon>
        <taxon>Yoonia</taxon>
    </lineage>
</organism>
<evidence type="ECO:0000256" key="6">
    <source>
        <dbReference type="ARBA" id="ARBA00023146"/>
    </source>
</evidence>
<keyword evidence="2" id="KW-0479">Metal-binding</keyword>
<gene>
    <name evidence="9" type="ORF">CLV80_11458</name>
</gene>
<dbReference type="InterPro" id="IPR020058">
    <property type="entry name" value="Glu/Gln-tRNA-synth_Ib_cat-dom"/>
</dbReference>
<evidence type="ECO:0000313" key="9">
    <source>
        <dbReference type="EMBL" id="PRY75022.1"/>
    </source>
</evidence>
<sequence length="279" mass="31123">MITRFAPSPTGPLHLGHAYSALTVWDIAAKLGGTALLRIEDTDSTRARTEFEQAIYDDLRWLGLDWPLPVRRQSDHTPDYNRVIEQLAKRQLVFPCSCTRRDIQDAGAVPGVEGLVYPGTCRHRPMNDAQPGDAVRLNISATLQQLDQPITFTELSSGASIRHDIDPDHLFTDIGDTVLIRKNTGDPAYHLACVHDDALQGVTHVVRGMDLWAQTPFQVLLQSIMRWPMQQYHHHPLITDGNGKRLAKIDKSKALSKYRAEGATPDDIRRLVGLPPSSC</sequence>
<dbReference type="InterPro" id="IPR014729">
    <property type="entry name" value="Rossmann-like_a/b/a_fold"/>
</dbReference>
<dbReference type="GO" id="GO:0005829">
    <property type="term" value="C:cytosol"/>
    <property type="evidence" value="ECO:0007669"/>
    <property type="project" value="TreeGrafter"/>
</dbReference>
<dbReference type="GO" id="GO:0005524">
    <property type="term" value="F:ATP binding"/>
    <property type="evidence" value="ECO:0007669"/>
    <property type="project" value="UniProtKB-KW"/>
</dbReference>
<comment type="similarity">
    <text evidence="7">Belongs to the class-I aminoacyl-tRNA synthetase family.</text>
</comment>
<evidence type="ECO:0000256" key="5">
    <source>
        <dbReference type="ARBA" id="ARBA00022840"/>
    </source>
</evidence>
<evidence type="ECO:0000256" key="2">
    <source>
        <dbReference type="ARBA" id="ARBA00022723"/>
    </source>
</evidence>
<dbReference type="NCBIfam" id="NF004315">
    <property type="entry name" value="PRK05710.1-4"/>
    <property type="match status" value="1"/>
</dbReference>
<dbReference type="GO" id="GO:0004818">
    <property type="term" value="F:glutamate-tRNA ligase activity"/>
    <property type="evidence" value="ECO:0007669"/>
    <property type="project" value="TreeGrafter"/>
</dbReference>
<dbReference type="Gene3D" id="3.40.50.620">
    <property type="entry name" value="HUPs"/>
    <property type="match status" value="1"/>
</dbReference>
<evidence type="ECO:0000256" key="4">
    <source>
        <dbReference type="ARBA" id="ARBA00022833"/>
    </source>
</evidence>
<evidence type="ECO:0000259" key="8">
    <source>
        <dbReference type="Pfam" id="PF00749"/>
    </source>
</evidence>
<name>A0A2T0VUF6_9RHOB</name>
<dbReference type="OrthoDB" id="9807503at2"/>
<dbReference type="AlphaFoldDB" id="A0A2T0VUF6"/>
<dbReference type="Pfam" id="PF00749">
    <property type="entry name" value="tRNA-synt_1c"/>
    <property type="match status" value="1"/>
</dbReference>
<keyword evidence="7" id="KW-0648">Protein biosynthesis</keyword>
<dbReference type="SUPFAM" id="SSF52374">
    <property type="entry name" value="Nucleotidylyl transferase"/>
    <property type="match status" value="1"/>
</dbReference>
<keyword evidence="10" id="KW-1185">Reference proteome</keyword>
<reference evidence="9 10" key="1">
    <citation type="submission" date="2018-03" db="EMBL/GenBank/DDBJ databases">
        <title>Genomic Encyclopedia of Archaeal and Bacterial Type Strains, Phase II (KMG-II): from individual species to whole genera.</title>
        <authorList>
            <person name="Goeker M."/>
        </authorList>
    </citation>
    <scope>NUCLEOTIDE SEQUENCE [LARGE SCALE GENOMIC DNA]</scope>
    <source>
        <strain evidence="9 10">DSM 101533</strain>
    </source>
</reference>
<dbReference type="PANTHER" id="PTHR43311">
    <property type="entry name" value="GLUTAMATE--TRNA LIGASE"/>
    <property type="match status" value="1"/>
</dbReference>